<sequence length="948" mass="113243">MKDDVFYLFDKRQLYENKNYVLPNEIIKFHENQIIIDIDDNLNVPDYIKKDKKQTSYVINLISSKKSNETFNYLNIEATILKYNKNAKYEVLGVKNIEDNVISITGYEIIKIKYYNVFNEKARVEKIFFFAPLLFENFVRLEDVVYEKDTLKEYPHCKLDAYSFGYLHSVWFGDENVMAENLIQHNNFIMKNDAIYYMKNNSNGILKCIYKTPVNEYYVVRSYIAIETHRSINRTMEEKNIFEKKVKIHSSILLSFAILVPLLTILVILLLFHKIFSQKESMIYDNMRQNWKKLKHFDFNIFFNLFNYIKFQPFVIIVDDSRWIFNNKNGFIDESYENVIKSREGEETKQLSRDWPLPTDRRYYLCEVSTKYKINLFLKTPHDHYIESFWEEIIKRNITTIFYFRSLMPEENDYDYRYNNKLFTTRNYGSYSVTVTAESKESNTYISYKNLTLISNDKGTYFLKVYTIENWDINTPPVRVSYLYNLYSKLTCVSNSYNVLIYANLLPDSRVSLLVSYIYVIEVMKNDPSNDNFMIIIKTARKFKHIGPLSDHESIYLLESLLKYFVSKKILKNGKNMRRLTQDIDNYFKSYEELIECFPPQYDYIYHYIESLSDDKIKSYYGITKKFIIKDEKEMQRRCSYYYDVYGNQLECSWVDNHCGCRIKNKHHNYCIRYKNIPFYNDDELYDAKSNFVNEVFIPGNLFKYRIFDSMERKLILCQSPMDDSINNIVGIIYEKGVNIVVFMDELLNNEEEDLELTDGVTINESYREFFPNDNSEHFYGDYVIKKRSETADINQNLQGVIYSIRKINSKVREFKYLTFTASLTKKAEDHVEDYMSLILEIEESIENKCLMFYDHTGISTAAIMTFTIFLLDVVSSSVAFDPVTCLQIFRKKFCTAIRNDYHFLFSILLVICKYNEPFKNIKNKNIERVKKEICRQISFLRIHKKMG</sequence>
<reference evidence="4" key="1">
    <citation type="submission" date="2017-02" db="UniProtKB">
        <authorList>
            <consortium name="WormBaseParasite"/>
        </authorList>
    </citation>
    <scope>IDENTIFICATION</scope>
</reference>
<dbReference type="InterPro" id="IPR000242">
    <property type="entry name" value="PTP_cat"/>
</dbReference>
<feature type="domain" description="Tyrosine-protein phosphatase" evidence="2">
    <location>
        <begin position="308"/>
        <end position="564"/>
    </location>
</feature>
<keyword evidence="1" id="KW-0812">Transmembrane</keyword>
<dbReference type="GO" id="GO:0004725">
    <property type="term" value="F:protein tyrosine phosphatase activity"/>
    <property type="evidence" value="ECO:0007669"/>
    <property type="project" value="InterPro"/>
</dbReference>
<proteinExistence type="predicted"/>
<feature type="transmembrane region" description="Helical" evidence="1">
    <location>
        <begin position="252"/>
        <end position="276"/>
    </location>
</feature>
<dbReference type="Gene3D" id="3.90.190.10">
    <property type="entry name" value="Protein tyrosine phosphatase superfamily"/>
    <property type="match status" value="2"/>
</dbReference>
<dbReference type="PROSITE" id="PS50055">
    <property type="entry name" value="TYR_PHOSPHATASE_PTP"/>
    <property type="match status" value="1"/>
</dbReference>
<dbReference type="WBParaSite" id="PTRK_0001020300.1">
    <property type="protein sequence ID" value="PTRK_0001020300.1"/>
    <property type="gene ID" value="PTRK_0001020300"/>
</dbReference>
<keyword evidence="1" id="KW-1133">Transmembrane helix</keyword>
<dbReference type="AlphaFoldDB" id="A0A0N4ZNU0"/>
<dbReference type="InterPro" id="IPR056005">
    <property type="entry name" value="DUF7583"/>
</dbReference>
<evidence type="ECO:0000313" key="4">
    <source>
        <dbReference type="WBParaSite" id="PTRK_0001020300.1"/>
    </source>
</evidence>
<evidence type="ECO:0000259" key="2">
    <source>
        <dbReference type="PROSITE" id="PS50055"/>
    </source>
</evidence>
<dbReference type="SUPFAM" id="SSF52799">
    <property type="entry name" value="(Phosphotyrosine protein) phosphatases II"/>
    <property type="match status" value="2"/>
</dbReference>
<dbReference type="InterPro" id="IPR052782">
    <property type="entry name" value="Oocyte-zygote_transition_reg"/>
</dbReference>
<dbReference type="InterPro" id="IPR029021">
    <property type="entry name" value="Prot-tyrosine_phosphatase-like"/>
</dbReference>
<accession>A0A0N4ZNU0</accession>
<dbReference type="Proteomes" id="UP000038045">
    <property type="component" value="Unplaced"/>
</dbReference>
<keyword evidence="3" id="KW-1185">Reference proteome</keyword>
<dbReference type="PANTHER" id="PTHR46163">
    <property type="entry name" value="TYROSINE-PROTEIN PHOSPHATASE-RELATED"/>
    <property type="match status" value="1"/>
</dbReference>
<organism evidence="3 4">
    <name type="scientific">Parastrongyloides trichosuri</name>
    <name type="common">Possum-specific nematode worm</name>
    <dbReference type="NCBI Taxonomy" id="131310"/>
    <lineage>
        <taxon>Eukaryota</taxon>
        <taxon>Metazoa</taxon>
        <taxon>Ecdysozoa</taxon>
        <taxon>Nematoda</taxon>
        <taxon>Chromadorea</taxon>
        <taxon>Rhabditida</taxon>
        <taxon>Tylenchina</taxon>
        <taxon>Panagrolaimomorpha</taxon>
        <taxon>Strongyloidoidea</taxon>
        <taxon>Strongyloididae</taxon>
        <taxon>Parastrongyloides</taxon>
    </lineage>
</organism>
<evidence type="ECO:0000256" key="1">
    <source>
        <dbReference type="SAM" id="Phobius"/>
    </source>
</evidence>
<keyword evidence="1" id="KW-0472">Membrane</keyword>
<dbReference type="Pfam" id="PF24486">
    <property type="entry name" value="DUF7583"/>
    <property type="match status" value="1"/>
</dbReference>
<name>A0A0N4ZNU0_PARTI</name>
<dbReference type="Pfam" id="PF00102">
    <property type="entry name" value="Y_phosphatase"/>
    <property type="match status" value="2"/>
</dbReference>
<evidence type="ECO:0000313" key="3">
    <source>
        <dbReference type="Proteomes" id="UP000038045"/>
    </source>
</evidence>
<protein>
    <submittedName>
        <fullName evidence="4">Tyrosine-protein phosphatase domain-containing protein</fullName>
    </submittedName>
</protein>